<reference evidence="2" key="1">
    <citation type="journal article" date="2019" name="Int. J. Syst. Evol. Microbiol.">
        <title>The Global Catalogue of Microorganisms (GCM) 10K type strain sequencing project: providing services to taxonomists for standard genome sequencing and annotation.</title>
        <authorList>
            <consortium name="The Broad Institute Genomics Platform"/>
            <consortium name="The Broad Institute Genome Sequencing Center for Infectious Disease"/>
            <person name="Wu L."/>
            <person name="Ma J."/>
        </authorList>
    </citation>
    <scope>NUCLEOTIDE SEQUENCE [LARGE SCALE GENOMIC DNA]</scope>
    <source>
        <strain evidence="2">CECT 7698</strain>
    </source>
</reference>
<dbReference type="EMBL" id="JBHRUG010000031">
    <property type="protein sequence ID" value="MFC3285530.1"/>
    <property type="molecule type" value="Genomic_DNA"/>
</dbReference>
<name>A0ABV7LTB5_9GAMM</name>
<dbReference type="RefSeq" id="WP_386776296.1">
    <property type="nucleotide sequence ID" value="NZ_JBHRUG010000031.1"/>
</dbReference>
<evidence type="ECO:0000313" key="1">
    <source>
        <dbReference type="EMBL" id="MFC3285530.1"/>
    </source>
</evidence>
<protein>
    <recommendedName>
        <fullName evidence="3">DUF4269 domain-containing protein</fullName>
    </recommendedName>
</protein>
<dbReference type="Proteomes" id="UP001595579">
    <property type="component" value="Unassembled WGS sequence"/>
</dbReference>
<evidence type="ECO:0008006" key="3">
    <source>
        <dbReference type="Google" id="ProtNLM"/>
    </source>
</evidence>
<comment type="caution">
    <text evidence="1">The sequence shown here is derived from an EMBL/GenBank/DDBJ whole genome shotgun (WGS) entry which is preliminary data.</text>
</comment>
<gene>
    <name evidence="1" type="ORF">ACFOEV_18165</name>
</gene>
<sequence>MTHEEVLQTTGSDLFKIMDECQINYVKHSSLLPVSVLPWGNDIDIIVDPGDKGIFLEVLKKFDSDKSNKDYPGYMDVYAIRSSGMVVAIDVLWGMVVEMAGKEVWSLPMIARHERVKLECGGYRPDSANTLIFLASRYSSIHKGVYSLEDGWSNKSREKWRHYYDAFSEEIEDVNIVDVIENIDEYVRSCRVSIGDEAWLKKLRNFFRIKNISTSNYGI</sequence>
<keyword evidence="2" id="KW-1185">Reference proteome</keyword>
<evidence type="ECO:0000313" key="2">
    <source>
        <dbReference type="Proteomes" id="UP001595579"/>
    </source>
</evidence>
<proteinExistence type="predicted"/>
<accession>A0ABV7LTB5</accession>
<organism evidence="1 2">
    <name type="scientific">Litchfieldella rifensis</name>
    <dbReference type="NCBI Taxonomy" id="762643"/>
    <lineage>
        <taxon>Bacteria</taxon>
        <taxon>Pseudomonadati</taxon>
        <taxon>Pseudomonadota</taxon>
        <taxon>Gammaproteobacteria</taxon>
        <taxon>Oceanospirillales</taxon>
        <taxon>Halomonadaceae</taxon>
        <taxon>Litchfieldella</taxon>
    </lineage>
</organism>